<keyword evidence="4 9" id="KW-0808">Transferase</keyword>
<keyword evidence="5 9" id="KW-0812">Transmembrane</keyword>
<keyword evidence="3 9" id="KW-1003">Cell membrane</keyword>
<evidence type="ECO:0000256" key="2">
    <source>
        <dbReference type="ARBA" id="ARBA00010065"/>
    </source>
</evidence>
<dbReference type="RefSeq" id="WP_135676820.1">
    <property type="nucleotide sequence ID" value="NZ_RQFP01000001.1"/>
</dbReference>
<dbReference type="InterPro" id="IPR004563">
    <property type="entry name" value="Apolipo_AcylTrfase"/>
</dbReference>
<dbReference type="Pfam" id="PF00795">
    <property type="entry name" value="CN_hydrolase"/>
    <property type="match status" value="1"/>
</dbReference>
<dbReference type="EMBL" id="RQFP01000001">
    <property type="protein sequence ID" value="TGK96918.1"/>
    <property type="molecule type" value="Genomic_DNA"/>
</dbReference>
<dbReference type="EC" id="2.3.1.269" evidence="9"/>
<dbReference type="PANTHER" id="PTHR38686:SF1">
    <property type="entry name" value="APOLIPOPROTEIN N-ACYLTRANSFERASE"/>
    <property type="match status" value="1"/>
</dbReference>
<dbReference type="GO" id="GO:0016410">
    <property type="term" value="F:N-acyltransferase activity"/>
    <property type="evidence" value="ECO:0007669"/>
    <property type="project" value="UniProtKB-UniRule"/>
</dbReference>
<dbReference type="NCBIfam" id="TIGR00546">
    <property type="entry name" value="lnt"/>
    <property type="match status" value="1"/>
</dbReference>
<dbReference type="UniPathway" id="UPA00666"/>
<dbReference type="AlphaFoldDB" id="A0A5F1ZB78"/>
<evidence type="ECO:0000256" key="4">
    <source>
        <dbReference type="ARBA" id="ARBA00022679"/>
    </source>
</evidence>
<comment type="pathway">
    <text evidence="9">Protein modification; lipoprotein biosynthesis (N-acyl transfer).</text>
</comment>
<evidence type="ECO:0000256" key="3">
    <source>
        <dbReference type="ARBA" id="ARBA00022475"/>
    </source>
</evidence>
<comment type="function">
    <text evidence="9">Catalyzes the phospholipid dependent N-acylation of the N-terminal cysteine of apolipoprotein, the last step in lipoprotein maturation.</text>
</comment>
<evidence type="ECO:0000259" key="10">
    <source>
        <dbReference type="PROSITE" id="PS50263"/>
    </source>
</evidence>
<evidence type="ECO:0000256" key="5">
    <source>
        <dbReference type="ARBA" id="ARBA00022692"/>
    </source>
</evidence>
<protein>
    <recommendedName>
        <fullName evidence="9">Apolipoprotein N-acyltransferase</fullName>
        <shortName evidence="9">ALP N-acyltransferase</shortName>
        <ecNumber evidence="9">2.3.1.269</ecNumber>
    </recommendedName>
</protein>
<dbReference type="InterPro" id="IPR003010">
    <property type="entry name" value="C-N_Hydrolase"/>
</dbReference>
<organism evidence="11 12">
    <name type="scientific">Leptospira brenneri</name>
    <dbReference type="NCBI Taxonomy" id="2023182"/>
    <lineage>
        <taxon>Bacteria</taxon>
        <taxon>Pseudomonadati</taxon>
        <taxon>Spirochaetota</taxon>
        <taxon>Spirochaetia</taxon>
        <taxon>Leptospirales</taxon>
        <taxon>Leptospiraceae</taxon>
        <taxon>Leptospira</taxon>
    </lineage>
</organism>
<dbReference type="CDD" id="cd07571">
    <property type="entry name" value="ALP_N-acyl_transferase"/>
    <property type="match status" value="1"/>
</dbReference>
<dbReference type="OrthoDB" id="9804277at2"/>
<feature type="domain" description="CN hydrolase" evidence="10">
    <location>
        <begin position="228"/>
        <end position="493"/>
    </location>
</feature>
<dbReference type="PANTHER" id="PTHR38686">
    <property type="entry name" value="APOLIPOPROTEIN N-ACYLTRANSFERASE"/>
    <property type="match status" value="1"/>
</dbReference>
<evidence type="ECO:0000256" key="9">
    <source>
        <dbReference type="HAMAP-Rule" id="MF_01148"/>
    </source>
</evidence>
<gene>
    <name evidence="9 11" type="primary">lnt</name>
    <name evidence="11" type="ORF">EHQ30_10100</name>
</gene>
<dbReference type="InterPro" id="IPR045378">
    <property type="entry name" value="LNT_N"/>
</dbReference>
<keyword evidence="11" id="KW-0449">Lipoprotein</keyword>
<evidence type="ECO:0000313" key="11">
    <source>
        <dbReference type="EMBL" id="TGK96918.1"/>
    </source>
</evidence>
<keyword evidence="8 9" id="KW-0012">Acyltransferase</keyword>
<evidence type="ECO:0000256" key="7">
    <source>
        <dbReference type="ARBA" id="ARBA00023136"/>
    </source>
</evidence>
<evidence type="ECO:0000313" key="12">
    <source>
        <dbReference type="Proteomes" id="UP000297891"/>
    </source>
</evidence>
<reference evidence="11" key="1">
    <citation type="journal article" date="2019" name="PLoS Negl. Trop. Dis.">
        <title>Revisiting the worldwide diversity of Leptospira species in the environment.</title>
        <authorList>
            <person name="Vincent A.T."/>
            <person name="Schiettekatte O."/>
            <person name="Bourhy P."/>
            <person name="Veyrier F.J."/>
            <person name="Picardeau M."/>
        </authorList>
    </citation>
    <scope>NUCLEOTIDE SEQUENCE [LARGE SCALE GENOMIC DNA]</scope>
    <source>
        <strain evidence="11">201800277</strain>
    </source>
</reference>
<dbReference type="HAMAP" id="MF_01148">
    <property type="entry name" value="Lnt"/>
    <property type="match status" value="1"/>
</dbReference>
<dbReference type="Proteomes" id="UP000297891">
    <property type="component" value="Unassembled WGS sequence"/>
</dbReference>
<sequence length="540" mass="61992">MRKHSKIPQIKYPLLLLLPVAILFSLALEPFGFASAGFLCIFLLLYFTKLLTEKSSWKQTFLATILFSSLVTVTSFYWIWNAIRNISGQGMMISILLFIIYAFVSFYKVGVVFFGSVFLTKKRTVKNSDFFLLLLPSLFLISDWICPMVFPVYWGDLFRNQILWRQMAKFGTEVLGFVSILSVSLLYLMFLKSKQGIKSYFPYLFPIFCFFSLNLYFLAETILQGTNIHLALLQPNTSYAKREIREDQVWMTNTIQSVYDLGLEAIRNASKPVDLLILPESSIPFLGTLDSKNPNSTYSKSFVDITRSLVQISNTPLVFNELVWDLGSRNSLTILHPITLVSERRYKQVLLPFGEYLPWETKLPWLRNLFPETSNHIPGELTEALGFQTKTGEVLSFSPLICYEILYPDFVGNVVRHSPSEFILNLTNDSWFESQTEAKQHAGAGRLRSIESGRPVVRVAVTGITTAFDPWGREMMGDLQTFQKAIGYLDLPTVEKGRTTPFIQFGPSPWRFMAIFLIFFVFFRSPPRILSHKKKNEIEI</sequence>
<proteinExistence type="inferred from homology"/>
<evidence type="ECO:0000256" key="8">
    <source>
        <dbReference type="ARBA" id="ARBA00023315"/>
    </source>
</evidence>
<comment type="similarity">
    <text evidence="2 9">Belongs to the CN hydrolase family. Apolipoprotein N-acyltransferase subfamily.</text>
</comment>
<keyword evidence="12" id="KW-1185">Reference proteome</keyword>
<accession>A0A5F1ZB78</accession>
<comment type="catalytic activity">
    <reaction evidence="9">
        <text>N-terminal S-1,2-diacyl-sn-glyceryl-L-cysteinyl-[lipoprotein] + a glycerophospholipid = N-acyl-S-1,2-diacyl-sn-glyceryl-L-cysteinyl-[lipoprotein] + a 2-acyl-sn-glycero-3-phospholipid + H(+)</text>
        <dbReference type="Rhea" id="RHEA:48228"/>
        <dbReference type="Rhea" id="RHEA-COMP:14681"/>
        <dbReference type="Rhea" id="RHEA-COMP:14684"/>
        <dbReference type="ChEBI" id="CHEBI:15378"/>
        <dbReference type="ChEBI" id="CHEBI:136912"/>
        <dbReference type="ChEBI" id="CHEBI:140656"/>
        <dbReference type="ChEBI" id="CHEBI:140657"/>
        <dbReference type="ChEBI" id="CHEBI:140660"/>
        <dbReference type="EC" id="2.3.1.269"/>
    </reaction>
</comment>
<comment type="subcellular location">
    <subcellularLocation>
        <location evidence="1 9">Cell membrane</location>
        <topology evidence="1 9">Multi-pass membrane protein</topology>
    </subcellularLocation>
</comment>
<feature type="transmembrane region" description="Helical" evidence="9">
    <location>
        <begin position="131"/>
        <end position="154"/>
    </location>
</feature>
<dbReference type="GO" id="GO:0042158">
    <property type="term" value="P:lipoprotein biosynthetic process"/>
    <property type="evidence" value="ECO:0007669"/>
    <property type="project" value="UniProtKB-UniRule"/>
</dbReference>
<feature type="transmembrane region" description="Helical" evidence="9">
    <location>
        <begin position="61"/>
        <end position="80"/>
    </location>
</feature>
<dbReference type="GO" id="GO:0005886">
    <property type="term" value="C:plasma membrane"/>
    <property type="evidence" value="ECO:0007669"/>
    <property type="project" value="UniProtKB-SubCell"/>
</dbReference>
<feature type="transmembrane region" description="Helical" evidence="9">
    <location>
        <begin position="92"/>
        <end position="119"/>
    </location>
</feature>
<evidence type="ECO:0000256" key="6">
    <source>
        <dbReference type="ARBA" id="ARBA00022989"/>
    </source>
</evidence>
<dbReference type="SUPFAM" id="SSF56317">
    <property type="entry name" value="Carbon-nitrogen hydrolase"/>
    <property type="match status" value="1"/>
</dbReference>
<feature type="transmembrane region" description="Helical" evidence="9">
    <location>
        <begin position="174"/>
        <end position="191"/>
    </location>
</feature>
<dbReference type="InterPro" id="IPR036526">
    <property type="entry name" value="C-N_Hydrolase_sf"/>
</dbReference>
<dbReference type="Gene3D" id="3.60.110.10">
    <property type="entry name" value="Carbon-nitrogen hydrolase"/>
    <property type="match status" value="1"/>
</dbReference>
<keyword evidence="6 9" id="KW-1133">Transmembrane helix</keyword>
<evidence type="ECO:0000256" key="1">
    <source>
        <dbReference type="ARBA" id="ARBA00004651"/>
    </source>
</evidence>
<keyword evidence="7 9" id="KW-0472">Membrane</keyword>
<comment type="caution">
    <text evidence="11">The sequence shown here is derived from an EMBL/GenBank/DDBJ whole genome shotgun (WGS) entry which is preliminary data.</text>
</comment>
<feature type="transmembrane region" description="Helical" evidence="9">
    <location>
        <begin position="200"/>
        <end position="219"/>
    </location>
</feature>
<dbReference type="Pfam" id="PF20154">
    <property type="entry name" value="LNT_N"/>
    <property type="match status" value="1"/>
</dbReference>
<feature type="transmembrane region" description="Helical" evidence="9">
    <location>
        <begin position="12"/>
        <end position="28"/>
    </location>
</feature>
<dbReference type="PROSITE" id="PS50263">
    <property type="entry name" value="CN_HYDROLASE"/>
    <property type="match status" value="1"/>
</dbReference>
<name>A0A5F1ZB78_9LEPT</name>